<sequence length="425" mass="48966">MRTIWFRLINIGVQQDLNFSERRRVRTVNFSCIVAVFVGLFYVAKHAIQGNYITSLIDLLFTILILPLFYLNHKKKYVLARYLFILVGDAFILLLATKLSPGTMIEYFNLVFMIIPLLFFKSPRVIFFFYIVSVILFFTPQIFFHVYSNDIYSFSNQLVLLISFFLIVWYFQTEQEKYARFVSKQNRRLQRLNEEKNQLIGIAAHDLKSPLKRIEGLISIIKLSSENLTPDQHDLLEKVSQVSNQQNEMIMKVLDLEAVENRMNNSDLVAENLVEILNETLETFHPLALEKDIKIHTNIPKTVCYVKGQRNYLMQVLENLLSNAFKFSPPDTNIYISIDKTSLKTRISVRDEGPGLSQEDMKKLFGKFQKLSAKPTAGESSSGLGLAIAKKYVEAMFGNIWCESDNETGATFIVELQSAEITNPV</sequence>
<keyword evidence="7" id="KW-1185">Reference proteome</keyword>
<dbReference type="Pfam" id="PF00512">
    <property type="entry name" value="HisKA"/>
    <property type="match status" value="1"/>
</dbReference>
<dbReference type="PANTHER" id="PTHR43547">
    <property type="entry name" value="TWO-COMPONENT HISTIDINE KINASE"/>
    <property type="match status" value="1"/>
</dbReference>
<keyword evidence="6" id="KW-0808">Transferase</keyword>
<dbReference type="GO" id="GO:0016301">
    <property type="term" value="F:kinase activity"/>
    <property type="evidence" value="ECO:0007669"/>
    <property type="project" value="UniProtKB-KW"/>
</dbReference>
<organism evidence="6 7">
    <name type="scientific">Splendidivirga corallicola</name>
    <dbReference type="NCBI Taxonomy" id="3051826"/>
    <lineage>
        <taxon>Bacteria</taxon>
        <taxon>Pseudomonadati</taxon>
        <taxon>Bacteroidota</taxon>
        <taxon>Cytophagia</taxon>
        <taxon>Cytophagales</taxon>
        <taxon>Splendidivirgaceae</taxon>
        <taxon>Splendidivirga</taxon>
    </lineage>
</organism>
<evidence type="ECO:0000256" key="2">
    <source>
        <dbReference type="ARBA" id="ARBA00012438"/>
    </source>
</evidence>
<dbReference type="Gene3D" id="1.10.287.130">
    <property type="match status" value="1"/>
</dbReference>
<feature type="domain" description="Histidine kinase" evidence="5">
    <location>
        <begin position="202"/>
        <end position="420"/>
    </location>
</feature>
<feature type="transmembrane region" description="Helical" evidence="4">
    <location>
        <begin position="78"/>
        <end position="96"/>
    </location>
</feature>
<dbReference type="Proteomes" id="UP001172082">
    <property type="component" value="Unassembled WGS sequence"/>
</dbReference>
<keyword evidence="4" id="KW-1133">Transmembrane helix</keyword>
<dbReference type="PANTHER" id="PTHR43547:SF2">
    <property type="entry name" value="HYBRID SIGNAL TRANSDUCTION HISTIDINE KINASE C"/>
    <property type="match status" value="1"/>
</dbReference>
<dbReference type="SMART" id="SM00388">
    <property type="entry name" value="HisKA"/>
    <property type="match status" value="1"/>
</dbReference>
<comment type="catalytic activity">
    <reaction evidence="1">
        <text>ATP + protein L-histidine = ADP + protein N-phospho-L-histidine.</text>
        <dbReference type="EC" id="2.7.13.3"/>
    </reaction>
</comment>
<dbReference type="InterPro" id="IPR036097">
    <property type="entry name" value="HisK_dim/P_sf"/>
</dbReference>
<keyword evidence="4" id="KW-0812">Transmembrane</keyword>
<dbReference type="Gene3D" id="3.30.565.10">
    <property type="entry name" value="Histidine kinase-like ATPase, C-terminal domain"/>
    <property type="match status" value="1"/>
</dbReference>
<dbReference type="InterPro" id="IPR005467">
    <property type="entry name" value="His_kinase_dom"/>
</dbReference>
<accession>A0ABT8KXZ2</accession>
<feature type="transmembrane region" description="Helical" evidence="4">
    <location>
        <begin position="102"/>
        <end position="120"/>
    </location>
</feature>
<dbReference type="InterPro" id="IPR004358">
    <property type="entry name" value="Sig_transdc_His_kin-like_C"/>
</dbReference>
<gene>
    <name evidence="6" type="ORF">QQ008_29925</name>
</gene>
<evidence type="ECO:0000256" key="4">
    <source>
        <dbReference type="SAM" id="Phobius"/>
    </source>
</evidence>
<proteinExistence type="predicted"/>
<dbReference type="EC" id="2.7.13.3" evidence="2"/>
<feature type="transmembrane region" description="Helical" evidence="4">
    <location>
        <begin position="50"/>
        <end position="71"/>
    </location>
</feature>
<keyword evidence="4" id="KW-0472">Membrane</keyword>
<evidence type="ECO:0000259" key="5">
    <source>
        <dbReference type="PROSITE" id="PS50109"/>
    </source>
</evidence>
<protein>
    <recommendedName>
        <fullName evidence="2">histidine kinase</fullName>
        <ecNumber evidence="2">2.7.13.3</ecNumber>
    </recommendedName>
</protein>
<keyword evidence="3" id="KW-0597">Phosphoprotein</keyword>
<dbReference type="RefSeq" id="WP_346755660.1">
    <property type="nucleotide sequence ID" value="NZ_JAUJEA010000023.1"/>
</dbReference>
<dbReference type="SMART" id="SM00387">
    <property type="entry name" value="HATPase_c"/>
    <property type="match status" value="1"/>
</dbReference>
<dbReference type="SUPFAM" id="SSF55874">
    <property type="entry name" value="ATPase domain of HSP90 chaperone/DNA topoisomerase II/histidine kinase"/>
    <property type="match status" value="1"/>
</dbReference>
<dbReference type="CDD" id="cd00082">
    <property type="entry name" value="HisKA"/>
    <property type="match status" value="1"/>
</dbReference>
<feature type="transmembrane region" description="Helical" evidence="4">
    <location>
        <begin position="127"/>
        <end position="148"/>
    </location>
</feature>
<reference evidence="6" key="1">
    <citation type="submission" date="2023-06" db="EMBL/GenBank/DDBJ databases">
        <title>Genomic of Parafulvivirga corallium.</title>
        <authorList>
            <person name="Wang G."/>
        </authorList>
    </citation>
    <scope>NUCLEOTIDE SEQUENCE</scope>
    <source>
        <strain evidence="6">BMA10</strain>
    </source>
</reference>
<dbReference type="SUPFAM" id="SSF47384">
    <property type="entry name" value="Homodimeric domain of signal transducing histidine kinase"/>
    <property type="match status" value="1"/>
</dbReference>
<name>A0ABT8KXZ2_9BACT</name>
<dbReference type="PROSITE" id="PS50109">
    <property type="entry name" value="HIS_KIN"/>
    <property type="match status" value="1"/>
</dbReference>
<evidence type="ECO:0000313" key="6">
    <source>
        <dbReference type="EMBL" id="MDN5205640.1"/>
    </source>
</evidence>
<comment type="caution">
    <text evidence="6">The sequence shown here is derived from an EMBL/GenBank/DDBJ whole genome shotgun (WGS) entry which is preliminary data.</text>
</comment>
<keyword evidence="6" id="KW-0418">Kinase</keyword>
<dbReference type="InterPro" id="IPR003594">
    <property type="entry name" value="HATPase_dom"/>
</dbReference>
<dbReference type="InterPro" id="IPR036890">
    <property type="entry name" value="HATPase_C_sf"/>
</dbReference>
<feature type="transmembrane region" description="Helical" evidence="4">
    <location>
        <begin position="27"/>
        <end position="44"/>
    </location>
</feature>
<evidence type="ECO:0000256" key="1">
    <source>
        <dbReference type="ARBA" id="ARBA00000085"/>
    </source>
</evidence>
<dbReference type="PRINTS" id="PR00344">
    <property type="entry name" value="BCTRLSENSOR"/>
</dbReference>
<dbReference type="Pfam" id="PF02518">
    <property type="entry name" value="HATPase_c"/>
    <property type="match status" value="1"/>
</dbReference>
<dbReference type="EMBL" id="JAUJEA010000023">
    <property type="protein sequence ID" value="MDN5205640.1"/>
    <property type="molecule type" value="Genomic_DNA"/>
</dbReference>
<evidence type="ECO:0000256" key="3">
    <source>
        <dbReference type="ARBA" id="ARBA00022553"/>
    </source>
</evidence>
<dbReference type="InterPro" id="IPR003661">
    <property type="entry name" value="HisK_dim/P_dom"/>
</dbReference>
<evidence type="ECO:0000313" key="7">
    <source>
        <dbReference type="Proteomes" id="UP001172082"/>
    </source>
</evidence>
<feature type="transmembrane region" description="Helical" evidence="4">
    <location>
        <begin position="154"/>
        <end position="171"/>
    </location>
</feature>